<gene>
    <name evidence="2" type="ORF">RQP52_27820</name>
</gene>
<evidence type="ECO:0000313" key="3">
    <source>
        <dbReference type="Proteomes" id="UP001260980"/>
    </source>
</evidence>
<protein>
    <submittedName>
        <fullName evidence="2">DUF4274 domain-containing protein</fullName>
    </submittedName>
</protein>
<proteinExistence type="predicted"/>
<accession>A0ABU3RKT3</accession>
<keyword evidence="3" id="KW-1185">Reference proteome</keyword>
<dbReference type="RefSeq" id="WP_315954866.1">
    <property type="nucleotide sequence ID" value="NZ_JAWCUD010000011.1"/>
</dbReference>
<organism evidence="2 3">
    <name type="scientific">Paenibacillus violae</name>
    <dbReference type="NCBI Taxonomy" id="3077234"/>
    <lineage>
        <taxon>Bacteria</taxon>
        <taxon>Bacillati</taxon>
        <taxon>Bacillota</taxon>
        <taxon>Bacilli</taxon>
        <taxon>Bacillales</taxon>
        <taxon>Paenibacillaceae</taxon>
        <taxon>Paenibacillus</taxon>
    </lineage>
</organism>
<evidence type="ECO:0000313" key="2">
    <source>
        <dbReference type="EMBL" id="MDU0204895.1"/>
    </source>
</evidence>
<sequence>MSSTEWNTELLENENPTYVKQVISRIENPELLHAIALNYNWDNGFELPNWLAENRYCEFGTALLLFYRSDGYVFLNSNKEMTTGKTEWFGFISDLFNKLMKNHFNISKVSYQPELSRVQKYKLKRANPNIPEVIFEGV</sequence>
<reference evidence="2 3" key="1">
    <citation type="submission" date="2023-10" db="EMBL/GenBank/DDBJ databases">
        <title>Paenibacillus strain PFR10 Genome sequencing and assembly.</title>
        <authorList>
            <person name="Kim I."/>
        </authorList>
    </citation>
    <scope>NUCLEOTIDE SEQUENCE [LARGE SCALE GENOMIC DNA]</scope>
    <source>
        <strain evidence="2 3">PFR10</strain>
    </source>
</reference>
<dbReference type="Proteomes" id="UP001260980">
    <property type="component" value="Unassembled WGS sequence"/>
</dbReference>
<dbReference type="InterPro" id="IPR025369">
    <property type="entry name" value="DUF4274"/>
</dbReference>
<dbReference type="Pfam" id="PF14096">
    <property type="entry name" value="DUF4274"/>
    <property type="match status" value="1"/>
</dbReference>
<name>A0ABU3RKT3_9BACL</name>
<comment type="caution">
    <text evidence="2">The sequence shown here is derived from an EMBL/GenBank/DDBJ whole genome shotgun (WGS) entry which is preliminary data.</text>
</comment>
<dbReference type="EMBL" id="JAWCUD010000011">
    <property type="protein sequence ID" value="MDU0204895.1"/>
    <property type="molecule type" value="Genomic_DNA"/>
</dbReference>
<feature type="domain" description="DUF4274" evidence="1">
    <location>
        <begin position="27"/>
        <end position="100"/>
    </location>
</feature>
<evidence type="ECO:0000259" key="1">
    <source>
        <dbReference type="Pfam" id="PF14096"/>
    </source>
</evidence>